<keyword evidence="2" id="KW-0808">Transferase</keyword>
<accession>A0ABW8TUM9</accession>
<reference evidence="2 3" key="1">
    <citation type="submission" date="2024-11" db="EMBL/GenBank/DDBJ databases">
        <authorList>
            <person name="Heng Y.C."/>
            <person name="Lim A.C.H."/>
            <person name="Lee J.K.Y."/>
            <person name="Kittelmann S."/>
        </authorList>
    </citation>
    <scope>NUCLEOTIDE SEQUENCE [LARGE SCALE GENOMIC DNA]</scope>
    <source>
        <strain evidence="2 3">WILCCON 0202</strain>
    </source>
</reference>
<evidence type="ECO:0000313" key="2">
    <source>
        <dbReference type="EMBL" id="MFL0269322.1"/>
    </source>
</evidence>
<dbReference type="RefSeq" id="WP_406765948.1">
    <property type="nucleotide sequence ID" value="NZ_JBJHZY010000003.1"/>
</dbReference>
<dbReference type="Gene3D" id="3.40.630.30">
    <property type="match status" value="1"/>
</dbReference>
<dbReference type="Pfam" id="PF00583">
    <property type="entry name" value="Acetyltransf_1"/>
    <property type="match status" value="1"/>
</dbReference>
<dbReference type="CDD" id="cd04301">
    <property type="entry name" value="NAT_SF"/>
    <property type="match status" value="1"/>
</dbReference>
<name>A0ABW8TUM9_9CLOT</name>
<dbReference type="SUPFAM" id="SSF55729">
    <property type="entry name" value="Acyl-CoA N-acyltransferases (Nat)"/>
    <property type="match status" value="1"/>
</dbReference>
<dbReference type="EMBL" id="JBJHZY010000003">
    <property type="protein sequence ID" value="MFL0269322.1"/>
    <property type="molecule type" value="Genomic_DNA"/>
</dbReference>
<organism evidence="2 3">
    <name type="scientific">Candidatus Clostridium radicumherbarum</name>
    <dbReference type="NCBI Taxonomy" id="3381662"/>
    <lineage>
        <taxon>Bacteria</taxon>
        <taxon>Bacillati</taxon>
        <taxon>Bacillota</taxon>
        <taxon>Clostridia</taxon>
        <taxon>Eubacteriales</taxon>
        <taxon>Clostridiaceae</taxon>
        <taxon>Clostridium</taxon>
    </lineage>
</organism>
<keyword evidence="2" id="KW-0012">Acyltransferase</keyword>
<proteinExistence type="predicted"/>
<protein>
    <submittedName>
        <fullName evidence="2">GNAT family N-acetyltransferase</fullName>
        <ecNumber evidence="2">2.3.1.-</ecNumber>
    </submittedName>
</protein>
<evidence type="ECO:0000313" key="3">
    <source>
        <dbReference type="Proteomes" id="UP001623661"/>
    </source>
</evidence>
<dbReference type="PANTHER" id="PTHR43415">
    <property type="entry name" value="SPERMIDINE N(1)-ACETYLTRANSFERASE"/>
    <property type="match status" value="1"/>
</dbReference>
<dbReference type="InterPro" id="IPR016181">
    <property type="entry name" value="Acyl_CoA_acyltransferase"/>
</dbReference>
<feature type="domain" description="N-acetyltransferase" evidence="1">
    <location>
        <begin position="1"/>
        <end position="156"/>
    </location>
</feature>
<gene>
    <name evidence="2" type="ORF">ACJDUH_14630</name>
</gene>
<dbReference type="InterPro" id="IPR000182">
    <property type="entry name" value="GNAT_dom"/>
</dbReference>
<evidence type="ECO:0000259" key="1">
    <source>
        <dbReference type="PROSITE" id="PS51186"/>
    </source>
</evidence>
<dbReference type="PROSITE" id="PS51186">
    <property type="entry name" value="GNAT"/>
    <property type="match status" value="1"/>
</dbReference>
<keyword evidence="3" id="KW-1185">Reference proteome</keyword>
<sequence>MELTAHKLSEGQAKEISYWKYTGEYSIYNLPSWDKMVQENYSMTNTIKRERYTGYTNEDGELVGFVNLLDEGDTVFFGIGIKPNFCGKGIGKIITKMALIEGQKKFPNKPVVLEVRTWNKRAVNCYKSQGFEIVKTKQQQTKIGFGEFYVMKYNLK</sequence>
<dbReference type="GO" id="GO:0016746">
    <property type="term" value="F:acyltransferase activity"/>
    <property type="evidence" value="ECO:0007669"/>
    <property type="project" value="UniProtKB-KW"/>
</dbReference>
<dbReference type="Proteomes" id="UP001623661">
    <property type="component" value="Unassembled WGS sequence"/>
</dbReference>
<comment type="caution">
    <text evidence="2">The sequence shown here is derived from an EMBL/GenBank/DDBJ whole genome shotgun (WGS) entry which is preliminary data.</text>
</comment>
<dbReference type="PANTHER" id="PTHR43415:SF3">
    <property type="entry name" value="GNAT-FAMILY ACETYLTRANSFERASE"/>
    <property type="match status" value="1"/>
</dbReference>
<dbReference type="EC" id="2.3.1.-" evidence="2"/>